<evidence type="ECO:0000313" key="2">
    <source>
        <dbReference type="EMBL" id="MEE1944151.1"/>
    </source>
</evidence>
<dbReference type="Proteomes" id="UP001336835">
    <property type="component" value="Unassembled WGS sequence"/>
</dbReference>
<dbReference type="PROSITE" id="PS51257">
    <property type="entry name" value="PROKAR_LIPOPROTEIN"/>
    <property type="match status" value="1"/>
</dbReference>
<gene>
    <name evidence="2" type="ORF">VRU48_03460</name>
</gene>
<feature type="signal peptide" evidence="1">
    <location>
        <begin position="1"/>
        <end position="20"/>
    </location>
</feature>
<dbReference type="RefSeq" id="WP_330106527.1">
    <property type="nucleotide sequence ID" value="NZ_JAZDQT010000001.1"/>
</dbReference>
<accession>A0ABU7I471</accession>
<proteinExistence type="predicted"/>
<reference evidence="2 3" key="1">
    <citation type="submission" date="2024-01" db="EMBL/GenBank/DDBJ databases">
        <title>Pedobacter sp. nov., isolated from fresh soil.</title>
        <authorList>
            <person name="Le N.T.T."/>
        </authorList>
    </citation>
    <scope>NUCLEOTIDE SEQUENCE [LARGE SCALE GENOMIC DNA]</scope>
    <source>
        <strain evidence="2 3">KR3-3</strain>
    </source>
</reference>
<protein>
    <recommendedName>
        <fullName evidence="4">Lipoprotein</fullName>
    </recommendedName>
</protein>
<keyword evidence="3" id="KW-1185">Reference proteome</keyword>
<sequence>MKTKLLLVLSVLCLFLSSCFDVEETYNLNADGSYAANYNLNMGQLLNMVNSMTPDSVKQTKEYTTVKDTLVNLGSMPDSIKKKFSAEELAMMKQSDVRMQMNMAQGIFNIGFSNKGKSAKELSYFLRNFGNALEKGKVGDMMKPKGVPDEAGGEPEVPFKNKEYDYVVTPTVFERKVKLDVFASVKEKDRQTFDMLKGMNMKMISTVVVNLPRPAKSVGNPNAVLSADKKQFTLKLDMLEALDKPELLNFKIEY</sequence>
<name>A0ABU7I471_9SPHI</name>
<evidence type="ECO:0000313" key="3">
    <source>
        <dbReference type="Proteomes" id="UP001336835"/>
    </source>
</evidence>
<comment type="caution">
    <text evidence="2">The sequence shown here is derived from an EMBL/GenBank/DDBJ whole genome shotgun (WGS) entry which is preliminary data.</text>
</comment>
<evidence type="ECO:0000256" key="1">
    <source>
        <dbReference type="SAM" id="SignalP"/>
    </source>
</evidence>
<evidence type="ECO:0008006" key="4">
    <source>
        <dbReference type="Google" id="ProtNLM"/>
    </source>
</evidence>
<feature type="chain" id="PRO_5045687367" description="Lipoprotein" evidence="1">
    <location>
        <begin position="21"/>
        <end position="254"/>
    </location>
</feature>
<organism evidence="2 3">
    <name type="scientific">Pedobacter albus</name>
    <dbReference type="NCBI Taxonomy" id="3113905"/>
    <lineage>
        <taxon>Bacteria</taxon>
        <taxon>Pseudomonadati</taxon>
        <taxon>Bacteroidota</taxon>
        <taxon>Sphingobacteriia</taxon>
        <taxon>Sphingobacteriales</taxon>
        <taxon>Sphingobacteriaceae</taxon>
        <taxon>Pedobacter</taxon>
    </lineage>
</organism>
<keyword evidence="1" id="KW-0732">Signal</keyword>
<dbReference type="EMBL" id="JAZDQT010000001">
    <property type="protein sequence ID" value="MEE1944151.1"/>
    <property type="molecule type" value="Genomic_DNA"/>
</dbReference>